<reference evidence="1 2" key="1">
    <citation type="submission" date="2019-12" db="EMBL/GenBank/DDBJ databases">
        <title>Chromosome-level assembly of the Caenorhabditis remanei genome.</title>
        <authorList>
            <person name="Teterina A.A."/>
            <person name="Willis J.H."/>
            <person name="Phillips P.C."/>
        </authorList>
    </citation>
    <scope>NUCLEOTIDE SEQUENCE [LARGE SCALE GENOMIC DNA]</scope>
    <source>
        <strain evidence="1 2">PX506</strain>
        <tissue evidence="1">Whole organism</tissue>
    </source>
</reference>
<dbReference type="Proteomes" id="UP000483820">
    <property type="component" value="Chromosome X"/>
</dbReference>
<dbReference type="EMBL" id="WUAV01000006">
    <property type="protein sequence ID" value="KAF1747625.1"/>
    <property type="molecule type" value="Genomic_DNA"/>
</dbReference>
<gene>
    <name evidence="1" type="ORF">GCK72_024090</name>
</gene>
<name>A0A6A5FYR4_CAERE</name>
<evidence type="ECO:0000313" key="1">
    <source>
        <dbReference type="EMBL" id="KAF1747625.1"/>
    </source>
</evidence>
<sequence length="401" mass="44520">MGRWSSSGCGGSNYFFLRLGVDGGVNLLELINGAHTENADSAGDEVNGFWSVLLVLLNLTENLLELLHLLLGSDNLEWVNLNLVSLLVELLDEHLVFARVNNVFLWSSGLKCVDGMSLGLLKLFVLEGVGVDGLWSDKLSLLLAFLALRSGTKSVSGFWASDALVEVDRLGVDGLLSFLNDGVSDFTISFHCLLVNIEETGILLGFHVLLLLVQLVNWSRSVENEAISHLNTEWKFDKLLELIRKLEVFQRLHLWPLLGLWEMGSRVGDIGQLKTYSLFGEKVRSKAGEAAIAKATREAMMIDFIARVIIPLPGNLFIQEHEIDIVLENHPNLADFTDNLHVNCRFTSLSVQSEVLVSGINVQSTSVALLHLFDVLNVLDSYVTAIIYFNNCCKHLRIKTF</sequence>
<dbReference type="AlphaFoldDB" id="A0A6A5FYR4"/>
<dbReference type="KEGG" id="crq:GCK72_024090"/>
<accession>A0A6A5FYR4</accession>
<dbReference type="CTD" id="78777771"/>
<comment type="caution">
    <text evidence="1">The sequence shown here is derived from an EMBL/GenBank/DDBJ whole genome shotgun (WGS) entry which is preliminary data.</text>
</comment>
<proteinExistence type="predicted"/>
<dbReference type="GeneID" id="78777771"/>
<protein>
    <submittedName>
        <fullName evidence="1">Uncharacterized protein</fullName>
    </submittedName>
</protein>
<dbReference type="RefSeq" id="XP_053579282.1">
    <property type="nucleotide sequence ID" value="XM_053735716.1"/>
</dbReference>
<organism evidence="1 2">
    <name type="scientific">Caenorhabditis remanei</name>
    <name type="common">Caenorhabditis vulgaris</name>
    <dbReference type="NCBI Taxonomy" id="31234"/>
    <lineage>
        <taxon>Eukaryota</taxon>
        <taxon>Metazoa</taxon>
        <taxon>Ecdysozoa</taxon>
        <taxon>Nematoda</taxon>
        <taxon>Chromadorea</taxon>
        <taxon>Rhabditida</taxon>
        <taxon>Rhabditina</taxon>
        <taxon>Rhabditomorpha</taxon>
        <taxon>Rhabditoidea</taxon>
        <taxon>Rhabditidae</taxon>
        <taxon>Peloderinae</taxon>
        <taxon>Caenorhabditis</taxon>
    </lineage>
</organism>
<evidence type="ECO:0000313" key="2">
    <source>
        <dbReference type="Proteomes" id="UP000483820"/>
    </source>
</evidence>